<organism evidence="6 7">
    <name type="scientific">Callorhinchus milii</name>
    <name type="common">Ghost shark</name>
    <dbReference type="NCBI Taxonomy" id="7868"/>
    <lineage>
        <taxon>Eukaryota</taxon>
        <taxon>Metazoa</taxon>
        <taxon>Chordata</taxon>
        <taxon>Craniata</taxon>
        <taxon>Vertebrata</taxon>
        <taxon>Chondrichthyes</taxon>
        <taxon>Holocephali</taxon>
        <taxon>Chimaeriformes</taxon>
        <taxon>Callorhinchidae</taxon>
        <taxon>Callorhinchus</taxon>
    </lineage>
</organism>
<reference evidence="7" key="3">
    <citation type="journal article" date="2014" name="Nature">
        <title>Elephant shark genome provides unique insights into gnathostome evolution.</title>
        <authorList>
            <consortium name="International Elephant Shark Genome Sequencing Consortium"/>
            <person name="Venkatesh B."/>
            <person name="Lee A.P."/>
            <person name="Ravi V."/>
            <person name="Maurya A.K."/>
            <person name="Lian M.M."/>
            <person name="Swann J.B."/>
            <person name="Ohta Y."/>
            <person name="Flajnik M.F."/>
            <person name="Sutoh Y."/>
            <person name="Kasahara M."/>
            <person name="Hoon S."/>
            <person name="Gangu V."/>
            <person name="Roy S.W."/>
            <person name="Irimia M."/>
            <person name="Korzh V."/>
            <person name="Kondrychyn I."/>
            <person name="Lim Z.W."/>
            <person name="Tay B.H."/>
            <person name="Tohari S."/>
            <person name="Kong K.W."/>
            <person name="Ho S."/>
            <person name="Lorente-Galdos B."/>
            <person name="Quilez J."/>
            <person name="Marques-Bonet T."/>
            <person name="Raney B.J."/>
            <person name="Ingham P.W."/>
            <person name="Tay A."/>
            <person name="Hillier L.W."/>
            <person name="Minx P."/>
            <person name="Boehm T."/>
            <person name="Wilson R.K."/>
            <person name="Brenner S."/>
            <person name="Warren W.C."/>
        </authorList>
    </citation>
    <scope>NUCLEOTIDE SEQUENCE [LARGE SCALE GENOMIC DNA]</scope>
</reference>
<evidence type="ECO:0000256" key="1">
    <source>
        <dbReference type="ARBA" id="ARBA00022737"/>
    </source>
</evidence>
<dbReference type="GeneTree" id="ENSGT00970000197708"/>
<evidence type="ECO:0000256" key="3">
    <source>
        <dbReference type="SAM" id="Coils"/>
    </source>
</evidence>
<keyword evidence="4" id="KW-0472">Membrane</keyword>
<keyword evidence="3" id="KW-0175">Coiled coil</keyword>
<dbReference type="STRING" id="7868.ENSCMIP00000008296"/>
<feature type="domain" description="SAM" evidence="5">
    <location>
        <begin position="162"/>
        <end position="220"/>
    </location>
</feature>
<reference evidence="7" key="1">
    <citation type="journal article" date="2006" name="Science">
        <title>Ancient noncoding elements conserved in the human genome.</title>
        <authorList>
            <person name="Venkatesh B."/>
            <person name="Kirkness E.F."/>
            <person name="Loh Y.H."/>
            <person name="Halpern A.L."/>
            <person name="Lee A.P."/>
            <person name="Johnson J."/>
            <person name="Dandona N."/>
            <person name="Viswanathan L.D."/>
            <person name="Tay A."/>
            <person name="Venter J.C."/>
            <person name="Strausberg R.L."/>
            <person name="Brenner S."/>
        </authorList>
    </citation>
    <scope>NUCLEOTIDE SEQUENCE [LARGE SCALE GENOMIC DNA]</scope>
</reference>
<name>A0A4W3GXG8_CALMI</name>
<dbReference type="Gene3D" id="1.10.150.50">
    <property type="entry name" value="Transcription Factor, Ets-1"/>
    <property type="match status" value="1"/>
</dbReference>
<dbReference type="PROSITE" id="PS50105">
    <property type="entry name" value="SAM_DOMAIN"/>
    <property type="match status" value="1"/>
</dbReference>
<protein>
    <recommendedName>
        <fullName evidence="5">SAM domain-containing protein</fullName>
    </recommendedName>
</protein>
<dbReference type="OMA" id="HAANENK"/>
<keyword evidence="4" id="KW-1133">Transmembrane helix</keyword>
<dbReference type="Ensembl" id="ENSCMIT00000008534.1">
    <property type="protein sequence ID" value="ENSCMIP00000008296.1"/>
    <property type="gene ID" value="ENSCMIG00000004461.1"/>
</dbReference>
<dbReference type="CDD" id="cd09521">
    <property type="entry name" value="SAM_ASZ1"/>
    <property type="match status" value="1"/>
</dbReference>
<keyword evidence="4" id="KW-0812">Transmembrane</keyword>
<reference evidence="7" key="2">
    <citation type="journal article" date="2007" name="PLoS Biol.">
        <title>Survey sequencing and comparative analysis of the elephant shark (Callorhinchus milii) genome.</title>
        <authorList>
            <person name="Venkatesh B."/>
            <person name="Kirkness E.F."/>
            <person name="Loh Y.H."/>
            <person name="Halpern A.L."/>
            <person name="Lee A.P."/>
            <person name="Johnson J."/>
            <person name="Dandona N."/>
            <person name="Viswanathan L.D."/>
            <person name="Tay A."/>
            <person name="Venter J.C."/>
            <person name="Strausberg R.L."/>
            <person name="Brenner S."/>
        </authorList>
    </citation>
    <scope>NUCLEOTIDE SEQUENCE [LARGE SCALE GENOMIC DNA]</scope>
</reference>
<evidence type="ECO:0000259" key="5">
    <source>
        <dbReference type="PROSITE" id="PS50105"/>
    </source>
</evidence>
<dbReference type="InParanoid" id="A0A4W3GXG8"/>
<dbReference type="InterPro" id="IPR001660">
    <property type="entry name" value="SAM"/>
</dbReference>
<evidence type="ECO:0000313" key="6">
    <source>
        <dbReference type="Ensembl" id="ENSCMIP00000008296.1"/>
    </source>
</evidence>
<dbReference type="Pfam" id="PF00536">
    <property type="entry name" value="SAM_1"/>
    <property type="match status" value="1"/>
</dbReference>
<dbReference type="AlphaFoldDB" id="A0A4W3GXG8"/>
<dbReference type="Proteomes" id="UP000314986">
    <property type="component" value="Unassembled WGS sequence"/>
</dbReference>
<evidence type="ECO:0000256" key="4">
    <source>
        <dbReference type="SAM" id="Phobius"/>
    </source>
</evidence>
<evidence type="ECO:0000256" key="2">
    <source>
        <dbReference type="ARBA" id="ARBA00023043"/>
    </source>
</evidence>
<keyword evidence="1" id="KW-0677">Repeat</keyword>
<sequence length="355" mass="39704">MGQDRHSLLTFYFSSPTNIQSNHYTAYSSAALRWGSGRGQESAALRWGSGRGQESAALRWGSGRGQESAALRWGSGRGQESAALKPIKLGADATLKTKRWEIAAGDAKNDTRWHLASLLEEPSTWRETKNLCKEEAVSQFFRNRSYSEKETGGSSVSASGDLELLLCRLEMEHLREHFEANDVSLRRLLTLGMEDLEKIGIADPKDQKKILDAVCPVRLEALQVSQLLALSTPECSEELVKFLVKVKADCGQLTSTVRKVTDQLVANSEQKVLDMDCVVKSALVLDDLNRCIQDLDKQVEALRKALQMVREDQKRAPTRVPSLEEYFGRTNRFLKNIMMGFFGTGVAFLFLKLRN</sequence>
<keyword evidence="2" id="KW-0040">ANK repeat</keyword>
<keyword evidence="7" id="KW-1185">Reference proteome</keyword>
<dbReference type="InterPro" id="IPR042650">
    <property type="entry name" value="Asz1_SAM"/>
</dbReference>
<evidence type="ECO:0000313" key="7">
    <source>
        <dbReference type="Proteomes" id="UP000314986"/>
    </source>
</evidence>
<accession>A0A4W3GXG8</accession>
<feature type="transmembrane region" description="Helical" evidence="4">
    <location>
        <begin position="333"/>
        <end position="351"/>
    </location>
</feature>
<feature type="coiled-coil region" evidence="3">
    <location>
        <begin position="285"/>
        <end position="312"/>
    </location>
</feature>
<proteinExistence type="predicted"/>
<dbReference type="InterPro" id="IPR013761">
    <property type="entry name" value="SAM/pointed_sf"/>
</dbReference>
<reference evidence="6" key="5">
    <citation type="submission" date="2025-09" db="UniProtKB">
        <authorList>
            <consortium name="Ensembl"/>
        </authorList>
    </citation>
    <scope>IDENTIFICATION</scope>
</reference>
<reference evidence="6" key="4">
    <citation type="submission" date="2025-08" db="UniProtKB">
        <authorList>
            <consortium name="Ensembl"/>
        </authorList>
    </citation>
    <scope>IDENTIFICATION</scope>
</reference>
<dbReference type="SUPFAM" id="SSF47769">
    <property type="entry name" value="SAM/Pointed domain"/>
    <property type="match status" value="1"/>
</dbReference>